<sequence length="243" mass="26776">MTSNAETKLESNGLSLGGAVVLIVAGVPHPKRNRKVSFSNAPIVLATVEPSSSMTDSHRKSVWYSQSDMDTFKDEARLMCLKLRFLASQESPPDLAESDSSGDEQSGSNSPLSTCLEDDEDKCSRGLEQRICCVRQQNRRAARRSILNAHRWLKARAASTETCMESEEQLSKQLALFARKKTAWAIDFALEAGQLDSDHARAMCMDYNESVESSDSKRSPSPTSQLDVQSEIRGAKRTKIVAS</sequence>
<feature type="region of interest" description="Disordered" evidence="1">
    <location>
        <begin position="206"/>
        <end position="243"/>
    </location>
</feature>
<accession>A0A7S2UP64</accession>
<evidence type="ECO:0000256" key="1">
    <source>
        <dbReference type="SAM" id="MobiDB-lite"/>
    </source>
</evidence>
<protein>
    <submittedName>
        <fullName evidence="2">Uncharacterized protein</fullName>
    </submittedName>
</protein>
<dbReference type="AlphaFoldDB" id="A0A7S2UP64"/>
<feature type="region of interest" description="Disordered" evidence="1">
    <location>
        <begin position="91"/>
        <end position="115"/>
    </location>
</feature>
<dbReference type="EMBL" id="HBHQ01024105">
    <property type="protein sequence ID" value="CAD9824414.1"/>
    <property type="molecule type" value="Transcribed_RNA"/>
</dbReference>
<name>A0A7S2UP64_9STRA</name>
<proteinExistence type="predicted"/>
<gene>
    <name evidence="2" type="ORF">ASEP1449_LOCUS16248</name>
</gene>
<reference evidence="2" key="1">
    <citation type="submission" date="2021-01" db="EMBL/GenBank/DDBJ databases">
        <authorList>
            <person name="Corre E."/>
            <person name="Pelletier E."/>
            <person name="Niang G."/>
            <person name="Scheremetjew M."/>
            <person name="Finn R."/>
            <person name="Kale V."/>
            <person name="Holt S."/>
            <person name="Cochrane G."/>
            <person name="Meng A."/>
            <person name="Brown T."/>
            <person name="Cohen L."/>
        </authorList>
    </citation>
    <scope>NUCLEOTIDE SEQUENCE</scope>
    <source>
        <strain evidence="2">CCMP2084</strain>
    </source>
</reference>
<organism evidence="2">
    <name type="scientific">Attheya septentrionalis</name>
    <dbReference type="NCBI Taxonomy" id="420275"/>
    <lineage>
        <taxon>Eukaryota</taxon>
        <taxon>Sar</taxon>
        <taxon>Stramenopiles</taxon>
        <taxon>Ochrophyta</taxon>
        <taxon>Bacillariophyta</taxon>
        <taxon>Coscinodiscophyceae</taxon>
        <taxon>Chaetocerotophycidae</taxon>
        <taxon>Chaetocerotales</taxon>
        <taxon>Attheyaceae</taxon>
        <taxon>Attheya</taxon>
    </lineage>
</organism>
<evidence type="ECO:0000313" key="2">
    <source>
        <dbReference type="EMBL" id="CAD9824414.1"/>
    </source>
</evidence>